<evidence type="ECO:0000256" key="1">
    <source>
        <dbReference type="SAM" id="MobiDB-lite"/>
    </source>
</evidence>
<name>Q8RUP9_ORYSJ</name>
<feature type="region of interest" description="Disordered" evidence="1">
    <location>
        <begin position="45"/>
        <end position="68"/>
    </location>
</feature>
<evidence type="ECO:0000313" key="2">
    <source>
        <dbReference type="EMBL" id="BAB86215.1"/>
    </source>
</evidence>
<proteinExistence type="predicted"/>
<reference evidence="2" key="1">
    <citation type="submission" date="2001-07" db="EMBL/GenBank/DDBJ databases">
        <title>Oryza sativa nipponbare(GA3) genomic DNA, chromosome 1, PAC clone:P0648C09.</title>
        <authorList>
            <person name="Sasaki T."/>
            <person name="Matsumoto T."/>
            <person name="Yamamoto K."/>
        </authorList>
    </citation>
    <scope>NUCLEOTIDE SEQUENCE</scope>
</reference>
<gene>
    <name evidence="2" type="primary">P0648C09.4</name>
</gene>
<accession>Q8RUP9</accession>
<dbReference type="AlphaFoldDB" id="Q8RUP9"/>
<protein>
    <submittedName>
        <fullName evidence="2">p0648C09.4 protein</fullName>
    </submittedName>
</protein>
<organism evidence="2">
    <name type="scientific">Oryza sativa subsp. japonica</name>
    <name type="common">Rice</name>
    <dbReference type="NCBI Taxonomy" id="39947"/>
    <lineage>
        <taxon>Eukaryota</taxon>
        <taxon>Viridiplantae</taxon>
        <taxon>Streptophyta</taxon>
        <taxon>Embryophyta</taxon>
        <taxon>Tracheophyta</taxon>
        <taxon>Spermatophyta</taxon>
        <taxon>Magnoliopsida</taxon>
        <taxon>Liliopsida</taxon>
        <taxon>Poales</taxon>
        <taxon>Poaceae</taxon>
        <taxon>BOP clade</taxon>
        <taxon>Oryzoideae</taxon>
        <taxon>Oryzeae</taxon>
        <taxon>Oryzinae</taxon>
        <taxon>Oryza</taxon>
        <taxon>Oryza sativa</taxon>
    </lineage>
</organism>
<sequence length="107" mass="12137">MRYPRVQCAPVNSRSSMDSGRIHLPVGEAFARSVVAGWYGVRPRAARAPRERRGPLPNKGAAQLAPRSYARDRVREEISLCVTLLRRRRRRPPYPAPTAATRRGRTF</sequence>
<dbReference type="EMBL" id="AP003922">
    <property type="protein sequence ID" value="BAB86215.1"/>
    <property type="molecule type" value="Genomic_DNA"/>
</dbReference>